<evidence type="ECO:0000313" key="3">
    <source>
        <dbReference type="Proteomes" id="UP000065220"/>
    </source>
</evidence>
<protein>
    <recommendedName>
        <fullName evidence="4">DUF3054 domain-containing protein</fullName>
    </recommendedName>
</protein>
<organism evidence="2 3">
    <name type="scientific">Actinomyces radicidentis</name>
    <dbReference type="NCBI Taxonomy" id="111015"/>
    <lineage>
        <taxon>Bacteria</taxon>
        <taxon>Bacillati</taxon>
        <taxon>Actinomycetota</taxon>
        <taxon>Actinomycetes</taxon>
        <taxon>Actinomycetales</taxon>
        <taxon>Actinomycetaceae</taxon>
        <taxon>Actinomyces</taxon>
    </lineage>
</organism>
<gene>
    <name evidence="2" type="ORF">AXF14_00080</name>
</gene>
<keyword evidence="1" id="KW-0812">Transmembrane</keyword>
<accession>A0A0X8JCD4</accession>
<feature type="transmembrane region" description="Helical" evidence="1">
    <location>
        <begin position="27"/>
        <end position="46"/>
    </location>
</feature>
<sequence length="174" mass="18838">MKEPISWTPAVPDGPDRPWTRGRRTRWWLVVPADVVAVVLVAVLVAASGHDMSVAGGLARDGLGSLVWGWLAAWGFTRRDGDHLESPAPEGVVVLVVTSALWLARRAYVLGAAVALHEAAPLVVGGAIALLGWRWLYGFAKAQESITPRAIQRRLDEQAHNAEIGTSEPRDRDI</sequence>
<name>A0A0X8JCD4_ACTRD</name>
<evidence type="ECO:0000256" key="1">
    <source>
        <dbReference type="SAM" id="Phobius"/>
    </source>
</evidence>
<keyword evidence="1" id="KW-0472">Membrane</keyword>
<keyword evidence="1" id="KW-1133">Transmembrane helix</keyword>
<feature type="transmembrane region" description="Helical" evidence="1">
    <location>
        <begin position="110"/>
        <end position="133"/>
    </location>
</feature>
<dbReference type="EMBL" id="CP014228">
    <property type="protein sequence ID" value="AMD86303.1"/>
    <property type="molecule type" value="Genomic_DNA"/>
</dbReference>
<dbReference type="Proteomes" id="UP000065220">
    <property type="component" value="Chromosome"/>
</dbReference>
<evidence type="ECO:0000313" key="2">
    <source>
        <dbReference type="EMBL" id="AMD86303.1"/>
    </source>
</evidence>
<dbReference type="RefSeq" id="WP_067938854.1">
    <property type="nucleotide sequence ID" value="NZ_CAUHMM010000169.1"/>
</dbReference>
<proteinExistence type="predicted"/>
<dbReference type="KEGG" id="ard:AXF14_00080"/>
<reference evidence="3" key="1">
    <citation type="submission" date="2016-02" db="EMBL/GenBank/DDBJ databases">
        <authorList>
            <person name="Holder M.E."/>
            <person name="Ajami N.J."/>
            <person name="Petrosino J.F."/>
        </authorList>
    </citation>
    <scope>NUCLEOTIDE SEQUENCE [LARGE SCALE GENOMIC DNA]</scope>
    <source>
        <strain evidence="3">CCUG 36733</strain>
    </source>
</reference>
<dbReference type="OrthoDB" id="3698172at2"/>
<dbReference type="AlphaFoldDB" id="A0A0X8JCD4"/>
<keyword evidence="3" id="KW-1185">Reference proteome</keyword>
<evidence type="ECO:0008006" key="4">
    <source>
        <dbReference type="Google" id="ProtNLM"/>
    </source>
</evidence>